<reference evidence="2" key="1">
    <citation type="submission" date="2013-10" db="EMBL/GenBank/DDBJ databases">
        <title>Draft genome sequence of Clostridium botulinum type B strain Osaka05.</title>
        <authorList>
            <person name="Sakaguchi Y."/>
            <person name="Hosomi K."/>
            <person name="Uchiyama J."/>
            <person name="Ogura Y."/>
            <person name="Sakaguchi M."/>
            <person name="Kohda T."/>
            <person name="Mukamoto M."/>
            <person name="Misawa N."/>
            <person name="Matsuzaki S."/>
            <person name="Hayashi T."/>
            <person name="Kozaki S."/>
        </authorList>
    </citation>
    <scope>NUCLEOTIDE SEQUENCE</scope>
    <source>
        <strain evidence="2">Osaka05</strain>
    </source>
</reference>
<protein>
    <submittedName>
        <fullName evidence="2">GNAT family acetyltransferase</fullName>
    </submittedName>
</protein>
<dbReference type="Proteomes" id="UP000054164">
    <property type="component" value="Unassembled WGS sequence"/>
</dbReference>
<feature type="domain" description="N-acetyltransferase" evidence="1">
    <location>
        <begin position="29"/>
        <end position="168"/>
    </location>
</feature>
<accession>A0A0S6U1V1</accession>
<dbReference type="Pfam" id="PF13302">
    <property type="entry name" value="Acetyltransf_3"/>
    <property type="match status" value="1"/>
</dbReference>
<sequence>MLMGDNNVELRQEVFKSDASIIANWLEDTEITQYLNEKQNVSKSIKDIMYRINMPILTHLFNQNGSFFMVTTNEKEPVGFLRLVPKNNIAEMVIVIGDKDKWGKGLGTNAILEGLKHAFFQWRVDEVVAKINFNNQRSRMVFKKIGFTEDKELAKEMQYSMSIKKFLQLVA</sequence>
<dbReference type="EMBL" id="DF384213">
    <property type="protein sequence ID" value="GAE00786.1"/>
    <property type="molecule type" value="Genomic_DNA"/>
</dbReference>
<dbReference type="PROSITE" id="PS51186">
    <property type="entry name" value="GNAT"/>
    <property type="match status" value="1"/>
</dbReference>
<dbReference type="PANTHER" id="PTHR43415:SF3">
    <property type="entry name" value="GNAT-FAMILY ACETYLTRANSFERASE"/>
    <property type="match status" value="1"/>
</dbReference>
<dbReference type="InterPro" id="IPR000182">
    <property type="entry name" value="GNAT_dom"/>
</dbReference>
<dbReference type="HOGENOM" id="CLU_1560248_0_0_9"/>
<organism evidence="2">
    <name type="scientific">Clostridium botulinum B str. Osaka05</name>
    <dbReference type="NCBI Taxonomy" id="1407017"/>
    <lineage>
        <taxon>Bacteria</taxon>
        <taxon>Bacillati</taxon>
        <taxon>Bacillota</taxon>
        <taxon>Clostridia</taxon>
        <taxon>Eubacteriales</taxon>
        <taxon>Clostridiaceae</taxon>
        <taxon>Clostridium</taxon>
    </lineage>
</organism>
<evidence type="ECO:0000259" key="1">
    <source>
        <dbReference type="PROSITE" id="PS51186"/>
    </source>
</evidence>
<proteinExistence type="predicted"/>
<name>A0A0S6U1V1_CLOBO</name>
<dbReference type="AlphaFoldDB" id="A0A0S6U1V1"/>
<dbReference type="Gene3D" id="3.40.630.30">
    <property type="match status" value="1"/>
</dbReference>
<gene>
    <name evidence="2" type="ORF">CBO05C_0476</name>
</gene>
<dbReference type="SUPFAM" id="SSF55729">
    <property type="entry name" value="Acyl-CoA N-acyltransferases (Nat)"/>
    <property type="match status" value="1"/>
</dbReference>
<dbReference type="GO" id="GO:0016747">
    <property type="term" value="F:acyltransferase activity, transferring groups other than amino-acyl groups"/>
    <property type="evidence" value="ECO:0007669"/>
    <property type="project" value="InterPro"/>
</dbReference>
<dbReference type="PANTHER" id="PTHR43415">
    <property type="entry name" value="SPERMIDINE N(1)-ACETYLTRANSFERASE"/>
    <property type="match status" value="1"/>
</dbReference>
<evidence type="ECO:0000313" key="2">
    <source>
        <dbReference type="EMBL" id="GAE00786.1"/>
    </source>
</evidence>
<keyword evidence="2" id="KW-0808">Transferase</keyword>
<dbReference type="InterPro" id="IPR016181">
    <property type="entry name" value="Acyl_CoA_acyltransferase"/>
</dbReference>